<feature type="domain" description="SAM-dependent MTase RsmB/NOP-type" evidence="2">
    <location>
        <begin position="1"/>
        <end position="109"/>
    </location>
</feature>
<dbReference type="SUPFAM" id="SSF53335">
    <property type="entry name" value="S-adenosyl-L-methionine-dependent methyltransferases"/>
    <property type="match status" value="1"/>
</dbReference>
<evidence type="ECO:0000256" key="1">
    <source>
        <dbReference type="PROSITE-ProRule" id="PRU01023"/>
    </source>
</evidence>
<keyword evidence="1" id="KW-0694">RNA-binding</keyword>
<dbReference type="AlphaFoldDB" id="A0A835PM26"/>
<dbReference type="GO" id="GO:0070475">
    <property type="term" value="P:rRNA base methylation"/>
    <property type="evidence" value="ECO:0007669"/>
    <property type="project" value="TreeGrafter"/>
</dbReference>
<name>A0A835PM26_VANPL</name>
<keyword evidence="4" id="KW-1185">Reference proteome</keyword>
<comment type="similarity">
    <text evidence="1">Belongs to the class I-like SAM-binding methyltransferase superfamily. RsmB/NOP family.</text>
</comment>
<organism evidence="3 4">
    <name type="scientific">Vanilla planifolia</name>
    <name type="common">Vanilla</name>
    <dbReference type="NCBI Taxonomy" id="51239"/>
    <lineage>
        <taxon>Eukaryota</taxon>
        <taxon>Viridiplantae</taxon>
        <taxon>Streptophyta</taxon>
        <taxon>Embryophyta</taxon>
        <taxon>Tracheophyta</taxon>
        <taxon>Spermatophyta</taxon>
        <taxon>Magnoliopsida</taxon>
        <taxon>Liliopsida</taxon>
        <taxon>Asparagales</taxon>
        <taxon>Orchidaceae</taxon>
        <taxon>Vanilloideae</taxon>
        <taxon>Vanilleae</taxon>
        <taxon>Vanilla</taxon>
    </lineage>
</organism>
<dbReference type="PANTHER" id="PTHR22807">
    <property type="entry name" value="NOP2 YEAST -RELATED NOL1/NOP2/FMU SUN DOMAIN-CONTAINING"/>
    <property type="match status" value="1"/>
</dbReference>
<dbReference type="Gene3D" id="3.40.50.150">
    <property type="entry name" value="Vaccinia Virus protein VP39"/>
    <property type="match status" value="1"/>
</dbReference>
<evidence type="ECO:0000259" key="2">
    <source>
        <dbReference type="PROSITE" id="PS51686"/>
    </source>
</evidence>
<dbReference type="PROSITE" id="PS51686">
    <property type="entry name" value="SAM_MT_RSMB_NOP"/>
    <property type="match status" value="1"/>
</dbReference>
<dbReference type="PANTHER" id="PTHR22807:SF4">
    <property type="entry name" value="28S RRNA (CYTOSINE-C(5))-METHYLTRANSFERASE"/>
    <property type="match status" value="1"/>
</dbReference>
<dbReference type="GO" id="GO:0005730">
    <property type="term" value="C:nucleolus"/>
    <property type="evidence" value="ECO:0007669"/>
    <property type="project" value="TreeGrafter"/>
</dbReference>
<keyword evidence="1" id="KW-0489">Methyltransferase</keyword>
<dbReference type="InterPro" id="IPR001678">
    <property type="entry name" value="MeTrfase_RsmB-F_NOP2_dom"/>
</dbReference>
<reference evidence="3 4" key="1">
    <citation type="journal article" date="2020" name="Nat. Food">
        <title>A phased Vanilla planifolia genome enables genetic improvement of flavour and production.</title>
        <authorList>
            <person name="Hasing T."/>
            <person name="Tang H."/>
            <person name="Brym M."/>
            <person name="Khazi F."/>
            <person name="Huang T."/>
            <person name="Chambers A.H."/>
        </authorList>
    </citation>
    <scope>NUCLEOTIDE SEQUENCE [LARGE SCALE GENOMIC DNA]</scope>
    <source>
        <tissue evidence="3">Leaf</tissue>
    </source>
</reference>
<gene>
    <name evidence="3" type="ORF">HPP92_023988</name>
</gene>
<dbReference type="GO" id="GO:0003723">
    <property type="term" value="F:RNA binding"/>
    <property type="evidence" value="ECO:0007669"/>
    <property type="project" value="UniProtKB-UniRule"/>
</dbReference>
<protein>
    <recommendedName>
        <fullName evidence="2">SAM-dependent MTase RsmB/NOP-type domain-containing protein</fullName>
    </recommendedName>
</protein>
<dbReference type="GO" id="GO:0008173">
    <property type="term" value="F:RNA methyltransferase activity"/>
    <property type="evidence" value="ECO:0007669"/>
    <property type="project" value="InterPro"/>
</dbReference>
<dbReference type="OrthoDB" id="269120at2759"/>
<keyword evidence="1" id="KW-0808">Transferase</keyword>
<keyword evidence="1" id="KW-0949">S-adenosyl-L-methionine</keyword>
<dbReference type="InterPro" id="IPR029063">
    <property type="entry name" value="SAM-dependent_MTases_sf"/>
</dbReference>
<dbReference type="EMBL" id="JADCNL010000013">
    <property type="protein sequence ID" value="KAG0454696.1"/>
    <property type="molecule type" value="Genomic_DNA"/>
</dbReference>
<accession>A0A835PM26</accession>
<comment type="caution">
    <text evidence="1">Lacks conserved residue(s) required for the propagation of feature annotation.</text>
</comment>
<evidence type="ECO:0000313" key="3">
    <source>
        <dbReference type="EMBL" id="KAG0454696.1"/>
    </source>
</evidence>
<proteinExistence type="inferred from homology"/>
<evidence type="ECO:0000313" key="4">
    <source>
        <dbReference type="Proteomes" id="UP000636800"/>
    </source>
</evidence>
<comment type="caution">
    <text evidence="3">The sequence shown here is derived from an EMBL/GenBank/DDBJ whole genome shotgun (WGS) entry which is preliminary data.</text>
</comment>
<dbReference type="Proteomes" id="UP000636800">
    <property type="component" value="Chromosome 13"/>
</dbReference>
<sequence length="156" mass="17708">MAEHEDKATANGARVKKLAAFQRKALAHALSFPSVERVVYSTCSIHQEENEDVVMSVLPLATSLNFELGTPFPRWPRRGLPVFEGAEHLLRTDPSGDTQGFFIALFVKKLSSIDKSPIPRRKNRVIPRTLKLPFPSTKISLTWMHHEMKKKQCSER</sequence>
<feature type="active site" description="Nucleophile" evidence="1">
    <location>
        <position position="43"/>
    </location>
</feature>
<dbReference type="InterPro" id="IPR023267">
    <property type="entry name" value="RCMT"/>
</dbReference>